<dbReference type="OrthoDB" id="9782418at2"/>
<keyword evidence="9 12" id="KW-1133">Transmembrane helix</keyword>
<evidence type="ECO:0000256" key="6">
    <source>
        <dbReference type="ARBA" id="ARBA00022679"/>
    </source>
</evidence>
<dbReference type="NCBIfam" id="NF009515">
    <property type="entry name" value="PRK12874.1"/>
    <property type="match status" value="1"/>
</dbReference>
<dbReference type="CDD" id="cd13959">
    <property type="entry name" value="PT_UbiA_COQ2"/>
    <property type="match status" value="1"/>
</dbReference>
<evidence type="ECO:0000256" key="1">
    <source>
        <dbReference type="ARBA" id="ARBA00001946"/>
    </source>
</evidence>
<evidence type="ECO:0000256" key="3">
    <source>
        <dbReference type="ARBA" id="ARBA00005985"/>
    </source>
</evidence>
<evidence type="ECO:0000256" key="9">
    <source>
        <dbReference type="ARBA" id="ARBA00022989"/>
    </source>
</evidence>
<dbReference type="AlphaFoldDB" id="A0A4Q9JXL1"/>
<dbReference type="FunFam" id="1.10.357.140:FF:000008">
    <property type="entry name" value="4-hydroxybenzoate octaprenyltransferase"/>
    <property type="match status" value="1"/>
</dbReference>
<dbReference type="EMBL" id="QPGR01000001">
    <property type="protein sequence ID" value="TBR82471.1"/>
    <property type="molecule type" value="Genomic_DNA"/>
</dbReference>
<feature type="transmembrane region" description="Helical" evidence="12">
    <location>
        <begin position="142"/>
        <end position="161"/>
    </location>
</feature>
<feature type="transmembrane region" description="Helical" evidence="12">
    <location>
        <begin position="239"/>
        <end position="258"/>
    </location>
</feature>
<keyword evidence="14" id="KW-1185">Reference proteome</keyword>
<name>A0A4Q9JXL1_9BACT</name>
<comment type="cofactor">
    <cofactor evidence="1">
        <name>Mg(2+)</name>
        <dbReference type="ChEBI" id="CHEBI:18420"/>
    </cofactor>
</comment>
<comment type="caution">
    <text evidence="13">The sequence shown here is derived from an EMBL/GenBank/DDBJ whole genome shotgun (WGS) entry which is preliminary data.</text>
</comment>
<dbReference type="PANTHER" id="PTHR11048">
    <property type="entry name" value="PRENYLTRANSFERASES"/>
    <property type="match status" value="1"/>
</dbReference>
<organism evidence="13 14">
    <name type="scientific">Campylobacter novaezeelandiae</name>
    <dbReference type="NCBI Taxonomy" id="2267891"/>
    <lineage>
        <taxon>Bacteria</taxon>
        <taxon>Pseudomonadati</taxon>
        <taxon>Campylobacterota</taxon>
        <taxon>Epsilonproteobacteria</taxon>
        <taxon>Campylobacterales</taxon>
        <taxon>Campylobacteraceae</taxon>
        <taxon>Campylobacter</taxon>
    </lineage>
</organism>
<dbReference type="EC" id="2.5.1.39" evidence="11"/>
<evidence type="ECO:0000256" key="12">
    <source>
        <dbReference type="SAM" id="Phobius"/>
    </source>
</evidence>
<comment type="subcellular location">
    <subcellularLocation>
        <location evidence="2">Membrane</location>
        <topology evidence="2">Multi-pass membrane protein</topology>
    </subcellularLocation>
</comment>
<dbReference type="Proteomes" id="UP000292583">
    <property type="component" value="Unassembled WGS sequence"/>
</dbReference>
<dbReference type="Gene3D" id="1.10.357.140">
    <property type="entry name" value="UbiA prenyltransferase"/>
    <property type="match status" value="1"/>
</dbReference>
<feature type="transmembrane region" description="Helical" evidence="12">
    <location>
        <begin position="21"/>
        <end position="38"/>
    </location>
</feature>
<keyword evidence="8 12" id="KW-0812">Transmembrane</keyword>
<feature type="transmembrane region" description="Helical" evidence="12">
    <location>
        <begin position="213"/>
        <end position="233"/>
    </location>
</feature>
<keyword evidence="7" id="KW-0831">Ubiquinone biosynthesis</keyword>
<feature type="transmembrane region" description="Helical" evidence="12">
    <location>
        <begin position="270"/>
        <end position="290"/>
    </location>
</feature>
<dbReference type="FunFam" id="1.20.120.1780:FF:000001">
    <property type="entry name" value="4-hydroxybenzoate octaprenyltransferase"/>
    <property type="match status" value="1"/>
</dbReference>
<keyword evidence="4" id="KW-1003">Cell membrane</keyword>
<evidence type="ECO:0000313" key="13">
    <source>
        <dbReference type="EMBL" id="TBR82471.1"/>
    </source>
</evidence>
<feature type="transmembrane region" description="Helical" evidence="12">
    <location>
        <begin position="96"/>
        <end position="114"/>
    </location>
</feature>
<dbReference type="InterPro" id="IPR039653">
    <property type="entry name" value="Prenyltransferase"/>
</dbReference>
<evidence type="ECO:0000313" key="14">
    <source>
        <dbReference type="Proteomes" id="UP000292583"/>
    </source>
</evidence>
<dbReference type="GO" id="GO:0005886">
    <property type="term" value="C:plasma membrane"/>
    <property type="evidence" value="ECO:0007669"/>
    <property type="project" value="TreeGrafter"/>
</dbReference>
<sequence length="291" mass="33184">MILIWNKFKDILDLIVFKHSIFALPFLLSSMLVASKIANDSAWFGFKALILGIICAISARNFAMASNRLMDEDIDLNNPRCKDRPNINGRIGKKSMWIFIILNALIFIFCSYLINNLAFILSFPVLFILAFYSAFKRFSSFVHLVLGFCLGLAPIAGSIVVLGEIHIFSIFLCLGVTFWTAGFDLLYSLQDMEYDKKAGLYSIPSRFGSKTTLLFSAFFHILAVCFWFIFVFVSPLGNLALMGVIISALILFFEHKIVRKNFSHINKAFFTLNGYLSIIFFIFIWVDLLWN</sequence>
<reference evidence="13 14" key="1">
    <citation type="submission" date="2018-07" db="EMBL/GenBank/DDBJ databases">
        <title>Campylobacter zealandensis sp. nov., isolated from birds and water in New Zealand.</title>
        <authorList>
            <person name="Wilkinson D.A."/>
            <person name="Biggs P.J."/>
            <person name="French N.P."/>
            <person name="Midwinter A.C."/>
        </authorList>
    </citation>
    <scope>NUCLEOTIDE SEQUENCE [LARGE SCALE GENOMIC DNA]</scope>
    <source>
        <strain evidence="13 14">B423b</strain>
    </source>
</reference>
<evidence type="ECO:0000256" key="8">
    <source>
        <dbReference type="ARBA" id="ARBA00022692"/>
    </source>
</evidence>
<evidence type="ECO:0000256" key="5">
    <source>
        <dbReference type="ARBA" id="ARBA00022519"/>
    </source>
</evidence>
<evidence type="ECO:0000256" key="11">
    <source>
        <dbReference type="ARBA" id="ARBA00034524"/>
    </source>
</evidence>
<proteinExistence type="inferred from homology"/>
<dbReference type="InterPro" id="IPR000537">
    <property type="entry name" value="UbiA_prenyltransferase"/>
</dbReference>
<keyword evidence="10 12" id="KW-0472">Membrane</keyword>
<dbReference type="RefSeq" id="WP_131186397.1">
    <property type="nucleotide sequence ID" value="NZ_CP076657.1"/>
</dbReference>
<dbReference type="Pfam" id="PF01040">
    <property type="entry name" value="UbiA"/>
    <property type="match status" value="1"/>
</dbReference>
<dbReference type="NCBIfam" id="NF041585">
    <property type="entry name" value="MqnP_Cj_Hp"/>
    <property type="match status" value="1"/>
</dbReference>
<gene>
    <name evidence="13" type="ORF">DU473_01130</name>
</gene>
<evidence type="ECO:0000256" key="2">
    <source>
        <dbReference type="ARBA" id="ARBA00004141"/>
    </source>
</evidence>
<keyword evidence="6 13" id="KW-0808">Transferase</keyword>
<comment type="similarity">
    <text evidence="3">Belongs to the UbiA prenyltransferase family.</text>
</comment>
<dbReference type="NCBIfam" id="TIGR01475">
    <property type="entry name" value="ubiA_other"/>
    <property type="match status" value="1"/>
</dbReference>
<feature type="transmembrane region" description="Helical" evidence="12">
    <location>
        <begin position="44"/>
        <end position="63"/>
    </location>
</feature>
<protein>
    <recommendedName>
        <fullName evidence="11">4-hydroxybenzoate polyprenyltransferase</fullName>
        <ecNumber evidence="11">2.5.1.39</ecNumber>
    </recommendedName>
</protein>
<dbReference type="InterPro" id="IPR006371">
    <property type="entry name" value="Polyprenyltransferase_UbiA-li"/>
</dbReference>
<evidence type="ECO:0000256" key="7">
    <source>
        <dbReference type="ARBA" id="ARBA00022688"/>
    </source>
</evidence>
<dbReference type="GO" id="GO:0008412">
    <property type="term" value="F:4-hydroxybenzoate polyprenyltransferase activity"/>
    <property type="evidence" value="ECO:0007669"/>
    <property type="project" value="UniProtKB-EC"/>
</dbReference>
<accession>A0A4Q9JXL1</accession>
<dbReference type="Gene3D" id="1.20.120.1780">
    <property type="entry name" value="UbiA prenyltransferase"/>
    <property type="match status" value="1"/>
</dbReference>
<dbReference type="GO" id="GO:0006744">
    <property type="term" value="P:ubiquinone biosynthetic process"/>
    <property type="evidence" value="ECO:0007669"/>
    <property type="project" value="UniProtKB-KW"/>
</dbReference>
<evidence type="ECO:0000256" key="4">
    <source>
        <dbReference type="ARBA" id="ARBA00022475"/>
    </source>
</evidence>
<dbReference type="PANTHER" id="PTHR11048:SF28">
    <property type="entry name" value="4-HYDROXYBENZOATE POLYPRENYLTRANSFERASE, MITOCHONDRIAL"/>
    <property type="match status" value="1"/>
</dbReference>
<dbReference type="InterPro" id="IPR044878">
    <property type="entry name" value="UbiA_sf"/>
</dbReference>
<feature type="transmembrane region" description="Helical" evidence="12">
    <location>
        <begin position="167"/>
        <end position="187"/>
    </location>
</feature>
<keyword evidence="5" id="KW-0997">Cell inner membrane</keyword>
<evidence type="ECO:0000256" key="10">
    <source>
        <dbReference type="ARBA" id="ARBA00023136"/>
    </source>
</evidence>